<feature type="transmembrane region" description="Helical" evidence="1">
    <location>
        <begin position="69"/>
        <end position="94"/>
    </location>
</feature>
<dbReference type="Proteomes" id="UP000325141">
    <property type="component" value="Unassembled WGS sequence"/>
</dbReference>
<dbReference type="RefSeq" id="WP_150011063.1">
    <property type="nucleotide sequence ID" value="NZ_VWSG01000003.1"/>
</dbReference>
<feature type="transmembrane region" description="Helical" evidence="1">
    <location>
        <begin position="12"/>
        <end position="33"/>
    </location>
</feature>
<comment type="caution">
    <text evidence="2">The sequence shown here is derived from an EMBL/GenBank/DDBJ whole genome shotgun (WGS) entry which is preliminary data.</text>
</comment>
<organism evidence="2 3">
    <name type="scientific">Paenimyroides baculatum</name>
    <dbReference type="NCBI Taxonomy" id="2608000"/>
    <lineage>
        <taxon>Bacteria</taxon>
        <taxon>Pseudomonadati</taxon>
        <taxon>Bacteroidota</taxon>
        <taxon>Flavobacteriia</taxon>
        <taxon>Flavobacteriales</taxon>
        <taxon>Flavobacteriaceae</taxon>
        <taxon>Paenimyroides</taxon>
    </lineage>
</organism>
<evidence type="ECO:0000313" key="3">
    <source>
        <dbReference type="Proteomes" id="UP000325141"/>
    </source>
</evidence>
<gene>
    <name evidence="2" type="ORF">F0460_05455</name>
</gene>
<evidence type="ECO:0000256" key="1">
    <source>
        <dbReference type="SAM" id="Phobius"/>
    </source>
</evidence>
<keyword evidence="1" id="KW-1133">Transmembrane helix</keyword>
<dbReference type="EMBL" id="VWSG01000003">
    <property type="protein sequence ID" value="KAA5535885.1"/>
    <property type="molecule type" value="Genomic_DNA"/>
</dbReference>
<keyword evidence="1" id="KW-0812">Transmembrane</keyword>
<accession>A0A5M6CS22</accession>
<protein>
    <submittedName>
        <fullName evidence="2">Uncharacterized protein</fullName>
    </submittedName>
</protein>
<feature type="transmembrane region" description="Helical" evidence="1">
    <location>
        <begin position="45"/>
        <end position="62"/>
    </location>
</feature>
<name>A0A5M6CS22_9FLAO</name>
<reference evidence="2 3" key="1">
    <citation type="submission" date="2019-09" db="EMBL/GenBank/DDBJ databases">
        <title>Genome sequence and assembly of Flavobacterium sp.</title>
        <authorList>
            <person name="Chhetri G."/>
        </authorList>
    </citation>
    <scope>NUCLEOTIDE SEQUENCE [LARGE SCALE GENOMIC DNA]</scope>
    <source>
        <strain evidence="2 3">SNL9</strain>
    </source>
</reference>
<keyword evidence="1" id="KW-0472">Membrane</keyword>
<evidence type="ECO:0000313" key="2">
    <source>
        <dbReference type="EMBL" id="KAA5535885.1"/>
    </source>
</evidence>
<proteinExistence type="predicted"/>
<sequence length="198" mass="23213">MKIDFRTKETKLITFYLIISALMILNLCLFVSARMSFAGYWSDRILFWIWVFTTPFIIILCWKKLFTKIYFGLLVMGLILSFLPMAVPFFAIFLSASGEGRINHFNLDNNMRIQIVNYGILGRPRVQVVKDNFLFDQIKYEDQDEIQKNDSTLFELRDAKNVILINETANSITVKYVFENDTLIRRVSLQEKTHLGLD</sequence>
<dbReference type="AlphaFoldDB" id="A0A5M6CS22"/>
<keyword evidence="3" id="KW-1185">Reference proteome</keyword>